<organism evidence="1 2">
    <name type="scientific">Lepagella muris</name>
    <dbReference type="NCBI Taxonomy" id="3032870"/>
    <lineage>
        <taxon>Bacteria</taxon>
        <taxon>Pseudomonadati</taxon>
        <taxon>Bacteroidota</taxon>
        <taxon>Bacteroidia</taxon>
        <taxon>Bacteroidales</taxon>
        <taxon>Muribaculaceae</taxon>
        <taxon>Lepagella</taxon>
    </lineage>
</organism>
<reference evidence="1" key="1">
    <citation type="submission" date="2019-04" db="EMBL/GenBank/DDBJ databases">
        <title>Microbes associate with the intestines of laboratory mice.</title>
        <authorList>
            <person name="Navarre W."/>
            <person name="Wong E."/>
            <person name="Huang K."/>
            <person name="Tropini C."/>
            <person name="Ng K."/>
            <person name="Yu B."/>
        </authorList>
    </citation>
    <scope>NUCLEOTIDE SEQUENCE</scope>
    <source>
        <strain evidence="1">NM04_E33</strain>
    </source>
</reference>
<protein>
    <submittedName>
        <fullName evidence="1">Alpha-galactosidase</fullName>
    </submittedName>
</protein>
<evidence type="ECO:0000313" key="1">
    <source>
        <dbReference type="EMBL" id="TGY79945.1"/>
    </source>
</evidence>
<sequence length="539" mass="60783">MKRIFISALGVALIPLAGMGQCPAERDTLPKIDNSKYILTPPAPATPRINGAKVFGARPGSKFLYRVPCTGERPMKFSASGLPKGLSIDPEKGLITGVVKKPGEYPVEITASNSKGTTTRLLTIKIGDEVALTPPLGWSSWNCWGLLIDEGLVRETAASMVDNDLINYGWSYVNIDDGWQGLRGGKHNAIQPNPEKFTDMKKLADELHSEGMRLGIYSAPWVGTYAGFIGSYSDNPEGRYEWTVRDSLPSLQEAWPARYYNWRNGKHSFVANDVKQWEDWGIDYLKYDWTPNQLYYVKEMIDALRSTDRDILFGMSNAAHWGDAPQWARYPNCYRTTGDIRDTWGNMSRIGFQQQDKWAPFNVPGHWADADMMVIGVVGWDGELHHSRLTPDEQYTHVSLWTILASPMFLGCDMQQLDDFTLSLLRNNEIIEVHQDELGYQGFPFFKDNRSVVYAKPLVDGSMAVGLFNYGDTPLDMVISPSDFGIRGQQKIRDLWRQKDVWEKEAKEKFTANVAPHGVVMIKIYPGNNRGEEPDGKVY</sequence>
<dbReference type="EMBL" id="SRYB01000004">
    <property type="protein sequence ID" value="TGY79945.1"/>
    <property type="molecule type" value="Genomic_DNA"/>
</dbReference>
<gene>
    <name evidence="1" type="ORF">E5331_03925</name>
</gene>
<keyword evidence="2" id="KW-1185">Reference proteome</keyword>
<comment type="caution">
    <text evidence="1">The sequence shown here is derived from an EMBL/GenBank/DDBJ whole genome shotgun (WGS) entry which is preliminary data.</text>
</comment>
<proteinExistence type="predicted"/>
<evidence type="ECO:0000313" key="2">
    <source>
        <dbReference type="Proteomes" id="UP000306319"/>
    </source>
</evidence>
<dbReference type="Proteomes" id="UP000306319">
    <property type="component" value="Unassembled WGS sequence"/>
</dbReference>
<accession>A0AC61RIS9</accession>
<name>A0AC61RIS9_9BACT</name>